<keyword evidence="3" id="KW-1185">Reference proteome</keyword>
<sequence>MTSSPFIATTVTSATSLLHAYRNAFSHNARNSNIMYPHLLKVAKMERQGAPTDSSQFWIVCCSATKPDNVDFVLSCTDGPLGTYPIFIFSPRCDMNSDFITPRIKLLVETLLQRIDVRRAYSIFAVEPVSRAFANFWRLATGIGYYPEPYYAAMFSYCTRTSRAPRRQNTILDNTTYHLRRAVTTDIPTVTILCNGFASTADPFTQTLEQSAREAEILVNNQQLWVHTIKEGNMSEDIASIVAVTRDADSVAAITKVYTNPKWRARRCAERLVRYVCDQLLETKESVVLYVAHDNNAARKVYDRVGFLGLKKEAYGNVPGVEPWLEIGFDRESVDLGMW</sequence>
<dbReference type="AlphaFoldDB" id="A0A5C3LW81"/>
<evidence type="ECO:0000313" key="3">
    <source>
        <dbReference type="Proteomes" id="UP000308652"/>
    </source>
</evidence>
<dbReference type="GO" id="GO:0016747">
    <property type="term" value="F:acyltransferase activity, transferring groups other than amino-acyl groups"/>
    <property type="evidence" value="ECO:0007669"/>
    <property type="project" value="InterPro"/>
</dbReference>
<name>A0A5C3LW81_9AGAR</name>
<dbReference type="EMBL" id="ML213611">
    <property type="protein sequence ID" value="TFK36975.1"/>
    <property type="molecule type" value="Genomic_DNA"/>
</dbReference>
<dbReference type="PROSITE" id="PS51186">
    <property type="entry name" value="GNAT"/>
    <property type="match status" value="1"/>
</dbReference>
<dbReference type="InterPro" id="IPR000182">
    <property type="entry name" value="GNAT_dom"/>
</dbReference>
<protein>
    <recommendedName>
        <fullName evidence="1">N-acetyltransferase domain-containing protein</fullName>
    </recommendedName>
</protein>
<dbReference type="OrthoDB" id="5372118at2759"/>
<proteinExistence type="predicted"/>
<gene>
    <name evidence="2" type="ORF">BDQ12DRAFT_724793</name>
</gene>
<evidence type="ECO:0000313" key="2">
    <source>
        <dbReference type="EMBL" id="TFK36975.1"/>
    </source>
</evidence>
<dbReference type="Pfam" id="PF00583">
    <property type="entry name" value="Acetyltransf_1"/>
    <property type="match status" value="1"/>
</dbReference>
<evidence type="ECO:0000259" key="1">
    <source>
        <dbReference type="PROSITE" id="PS51186"/>
    </source>
</evidence>
<reference evidence="2 3" key="1">
    <citation type="journal article" date="2019" name="Nat. Ecol. Evol.">
        <title>Megaphylogeny resolves global patterns of mushroom evolution.</title>
        <authorList>
            <person name="Varga T."/>
            <person name="Krizsan K."/>
            <person name="Foldi C."/>
            <person name="Dima B."/>
            <person name="Sanchez-Garcia M."/>
            <person name="Sanchez-Ramirez S."/>
            <person name="Szollosi G.J."/>
            <person name="Szarkandi J.G."/>
            <person name="Papp V."/>
            <person name="Albert L."/>
            <person name="Andreopoulos W."/>
            <person name="Angelini C."/>
            <person name="Antonin V."/>
            <person name="Barry K.W."/>
            <person name="Bougher N.L."/>
            <person name="Buchanan P."/>
            <person name="Buyck B."/>
            <person name="Bense V."/>
            <person name="Catcheside P."/>
            <person name="Chovatia M."/>
            <person name="Cooper J."/>
            <person name="Damon W."/>
            <person name="Desjardin D."/>
            <person name="Finy P."/>
            <person name="Geml J."/>
            <person name="Haridas S."/>
            <person name="Hughes K."/>
            <person name="Justo A."/>
            <person name="Karasinski D."/>
            <person name="Kautmanova I."/>
            <person name="Kiss B."/>
            <person name="Kocsube S."/>
            <person name="Kotiranta H."/>
            <person name="LaButti K.M."/>
            <person name="Lechner B.E."/>
            <person name="Liimatainen K."/>
            <person name="Lipzen A."/>
            <person name="Lukacs Z."/>
            <person name="Mihaltcheva S."/>
            <person name="Morgado L.N."/>
            <person name="Niskanen T."/>
            <person name="Noordeloos M.E."/>
            <person name="Ohm R.A."/>
            <person name="Ortiz-Santana B."/>
            <person name="Ovrebo C."/>
            <person name="Racz N."/>
            <person name="Riley R."/>
            <person name="Savchenko A."/>
            <person name="Shiryaev A."/>
            <person name="Soop K."/>
            <person name="Spirin V."/>
            <person name="Szebenyi C."/>
            <person name="Tomsovsky M."/>
            <person name="Tulloss R.E."/>
            <person name="Uehling J."/>
            <person name="Grigoriev I.V."/>
            <person name="Vagvolgyi C."/>
            <person name="Papp T."/>
            <person name="Martin F.M."/>
            <person name="Miettinen O."/>
            <person name="Hibbett D.S."/>
            <person name="Nagy L.G."/>
        </authorList>
    </citation>
    <scope>NUCLEOTIDE SEQUENCE [LARGE SCALE GENOMIC DNA]</scope>
    <source>
        <strain evidence="2 3">CBS 166.37</strain>
    </source>
</reference>
<dbReference type="Proteomes" id="UP000308652">
    <property type="component" value="Unassembled WGS sequence"/>
</dbReference>
<feature type="domain" description="N-acetyltransferase" evidence="1">
    <location>
        <begin position="177"/>
        <end position="332"/>
    </location>
</feature>
<organism evidence="2 3">
    <name type="scientific">Crucibulum laeve</name>
    <dbReference type="NCBI Taxonomy" id="68775"/>
    <lineage>
        <taxon>Eukaryota</taxon>
        <taxon>Fungi</taxon>
        <taxon>Dikarya</taxon>
        <taxon>Basidiomycota</taxon>
        <taxon>Agaricomycotina</taxon>
        <taxon>Agaricomycetes</taxon>
        <taxon>Agaricomycetidae</taxon>
        <taxon>Agaricales</taxon>
        <taxon>Agaricineae</taxon>
        <taxon>Nidulariaceae</taxon>
        <taxon>Crucibulum</taxon>
    </lineage>
</organism>
<accession>A0A5C3LW81</accession>
<dbReference type="SUPFAM" id="SSF55729">
    <property type="entry name" value="Acyl-CoA N-acyltransferases (Nat)"/>
    <property type="match status" value="1"/>
</dbReference>
<dbReference type="Gene3D" id="3.40.630.30">
    <property type="match status" value="1"/>
</dbReference>
<dbReference type="InterPro" id="IPR016181">
    <property type="entry name" value="Acyl_CoA_acyltransferase"/>
</dbReference>